<dbReference type="PROSITE" id="PS51208">
    <property type="entry name" value="AUTOTRANSPORTER"/>
    <property type="match status" value="1"/>
</dbReference>
<protein>
    <submittedName>
        <fullName evidence="3">Autotransporter domain-containing protein</fullName>
    </submittedName>
</protein>
<dbReference type="SUPFAM" id="SSF51126">
    <property type="entry name" value="Pectin lyase-like"/>
    <property type="match status" value="3"/>
</dbReference>
<dbReference type="NCBIfam" id="TIGR02601">
    <property type="entry name" value="autotrns_rpt"/>
    <property type="match status" value="4"/>
</dbReference>
<keyword evidence="4" id="KW-1185">Reference proteome</keyword>
<reference evidence="3 4" key="1">
    <citation type="submission" date="2020-04" db="EMBL/GenBank/DDBJ databases">
        <title>Paraburkholderia sp. G-4-1-8 isolated from soil.</title>
        <authorList>
            <person name="Dahal R.H."/>
        </authorList>
    </citation>
    <scope>NUCLEOTIDE SEQUENCE [LARGE SCALE GENOMIC DNA]</scope>
    <source>
        <strain evidence="3 4">G-4-1-8</strain>
    </source>
</reference>
<dbReference type="InterPro" id="IPR036709">
    <property type="entry name" value="Autotransporte_beta_dom_sf"/>
</dbReference>
<dbReference type="Gene3D" id="2.40.128.130">
    <property type="entry name" value="Autotransporter beta-domain"/>
    <property type="match status" value="1"/>
</dbReference>
<proteinExistence type="predicted"/>
<sequence length="1494" mass="146106">MAVAWNCCVSLDAHARYARDALPARLSTRHKRLNRLSILHAIWLLGVSSVTASAQTVTELTNLSGSGLILVPANTALVVGTDGTNTSFSGTISSAGTATSPTAEQGAFIKTGAGTLTIDGAAIRGGSAFVVGGGLAVTSGNATIDYLSLGINNATLTGSTSSGVLSVSGGTLTFNNALHVGDFGGTGTVTQTGGNVVFGAPGVSLNIGNQGGTGTYNLSGGTVTVGTSTTNNFVTLGRNTQGNPASSGTLNLSGGTFNLVGGTLFIGSNQSGSTGTGTINQTGGTLAVGSGSALYLAAAGNGTYNLSGGTLQIGGSSLSGDYNSLGGTYAFNLGGGTIQVIGSALSANVDATLVGGTTSTIDTNGIGATWSGVLSGGGALAKAGNGTLTLTNANTYTGLTTIAAGTLALTGNGSINSTSGMVNNGTFDISGVTTAIVPLPNLSGGGAIIDGTNTLVVGIDGTSTVFSGMIVNTGAATNSQHGSFVKTGAGLLTIDGATIRGGSAFVVGGGLALTSGNTTIDYLSLGLGNALAAQVPGSTLSGTLGVSGGTLTFNNALQVGDFGGTGTVNQTGGNVVFGTPGVALNIGNQGGTGTYNLAGGTVTFGTATTDFVTLGRNASSSTSSSGTLNLSGGTFNLANGALFIGSNLASPGGGTGTINQTGGVFAVGNASRLYLAAVGSGTYNLAGGTLQIGGSSLSGDYNNLGGTYAFNLGGGTIQVVGPALSTDVNATLMSGTTSTIDTNGIGATWSGVLSGSGALTKAGAGVLTLSGANTYSGGTALNAGTLSPGNATALGTGTLAMAANTTLDFGNSFTLNNAVRLSGDPTVNVNSGLTGTLSGTLSDGTASGDLVKTGSGNLVLSAVNTYTGATTISAGTLALAGAGSISQSSGVTANGTFDISGAAADESIRSLSGAGNVALGARTLTLTAASGDFGGTIAGGGGLTLAAGLQRLSGTNTYTGGTNVQGGQLQVDGALVNSAVTVGRGGTLLGTGSVAGATISGGGTIAPGHSVGTLTVNGAYSQLAGSTYAAQLGDGLAASDRITVNGQATLANGAILEVSGPPSGVILPTARYTVLTAADGVSGTYTLAGDTAISAFYRLADSYDANNVYLSAQQVRQFAAAALTPNQRAAAGALDSLAAGSALRAAIGELPTDAAARGAFDQLSGEIHASAKTVLLEQSSATRDAATDRLRDAYCGVGASEAAIRTAAVNPRAGDTTCNPQDTVVWTRGFGSWGSISGDGNAARISQSIGGVFVGADTPVFGNWRAGLFGGYDHSTFDADERMSSGSSDDYHLGVYGGSQWGALGLRLGASYSWHRIGTSRAVAFDGYVDHLDASYDAGTAQVFGELGYRFDVNNVKVEPFANLAYVNLHVDRFGEQGNAAALTASGDTINMAYSTLGARASTALMLGRITLVVNGSLGWRHAYGNSTPTSVLALRGSMPFNVAGVPVTRDSAVMSAGVGTALTRNLSARVSYNGQFGSGFRDQGIFGDLAWRF</sequence>
<dbReference type="InterPro" id="IPR011050">
    <property type="entry name" value="Pectin_lyase_fold/virulence"/>
</dbReference>
<dbReference type="Pfam" id="PF12951">
    <property type="entry name" value="PATR"/>
    <property type="match status" value="5"/>
</dbReference>
<dbReference type="SMART" id="SM00869">
    <property type="entry name" value="Autotransporter"/>
    <property type="match status" value="1"/>
</dbReference>
<dbReference type="InterPro" id="IPR013425">
    <property type="entry name" value="Autotrns_rpt"/>
</dbReference>
<evidence type="ECO:0000313" key="4">
    <source>
        <dbReference type="Proteomes" id="UP000583127"/>
    </source>
</evidence>
<dbReference type="Proteomes" id="UP000583127">
    <property type="component" value="Unassembled WGS sequence"/>
</dbReference>
<gene>
    <name evidence="3" type="ORF">HHL14_30290</name>
</gene>
<dbReference type="InterPro" id="IPR005546">
    <property type="entry name" value="Autotransporte_beta"/>
</dbReference>
<name>A0A7Y0FGG0_9BURK</name>
<keyword evidence="1" id="KW-0732">Signal</keyword>
<evidence type="ECO:0000259" key="2">
    <source>
        <dbReference type="PROSITE" id="PS51208"/>
    </source>
</evidence>
<feature type="domain" description="Autotransporter" evidence="2">
    <location>
        <begin position="1218"/>
        <end position="1494"/>
    </location>
</feature>
<evidence type="ECO:0000256" key="1">
    <source>
        <dbReference type="ARBA" id="ARBA00022729"/>
    </source>
</evidence>
<dbReference type="NCBIfam" id="TIGR01414">
    <property type="entry name" value="autotrans_barl"/>
    <property type="match status" value="1"/>
</dbReference>
<dbReference type="InterPro" id="IPR006315">
    <property type="entry name" value="OM_autotransptr_brl_dom"/>
</dbReference>
<dbReference type="SUPFAM" id="SSF103515">
    <property type="entry name" value="Autotransporter"/>
    <property type="match status" value="1"/>
</dbReference>
<comment type="caution">
    <text evidence="3">The sequence shown here is derived from an EMBL/GenBank/DDBJ whole genome shotgun (WGS) entry which is preliminary data.</text>
</comment>
<accession>A0A7Y0FGG0</accession>
<dbReference type="Pfam" id="PF03797">
    <property type="entry name" value="Autotransporter"/>
    <property type="match status" value="1"/>
</dbReference>
<dbReference type="EMBL" id="JABBFZ010000030">
    <property type="protein sequence ID" value="NML35102.1"/>
    <property type="molecule type" value="Genomic_DNA"/>
</dbReference>
<evidence type="ECO:0000313" key="3">
    <source>
        <dbReference type="EMBL" id="NML35102.1"/>
    </source>
</evidence>
<dbReference type="GO" id="GO:0019867">
    <property type="term" value="C:outer membrane"/>
    <property type="evidence" value="ECO:0007669"/>
    <property type="project" value="InterPro"/>
</dbReference>
<organism evidence="3 4">
    <name type="scientific">Paraburkholderia antibiotica</name>
    <dbReference type="NCBI Taxonomy" id="2728839"/>
    <lineage>
        <taxon>Bacteria</taxon>
        <taxon>Pseudomonadati</taxon>
        <taxon>Pseudomonadota</taxon>
        <taxon>Betaproteobacteria</taxon>
        <taxon>Burkholderiales</taxon>
        <taxon>Burkholderiaceae</taxon>
        <taxon>Paraburkholderia</taxon>
    </lineage>
</organism>